<dbReference type="Gene3D" id="2.160.10.10">
    <property type="entry name" value="Hexapeptide repeat proteins"/>
    <property type="match status" value="1"/>
</dbReference>
<proteinExistence type="inferred from homology"/>
<dbReference type="Pfam" id="PF00132">
    <property type="entry name" value="Hexapep"/>
    <property type="match status" value="1"/>
</dbReference>
<dbReference type="InterPro" id="IPR024688">
    <property type="entry name" value="Mac_dom"/>
</dbReference>
<dbReference type="EMBL" id="DWWS01000074">
    <property type="protein sequence ID" value="HJC25973.1"/>
    <property type="molecule type" value="Genomic_DNA"/>
</dbReference>
<keyword evidence="4" id="KW-0012">Acyltransferase</keyword>
<dbReference type="Pfam" id="PF01551">
    <property type="entry name" value="Peptidase_M23"/>
    <property type="match status" value="1"/>
</dbReference>
<sequence length="506" mass="55922">MRNLLLWAFRLKWLGLLGLPMLISDHPFWKWMWLFWLFGLLEIVMQLPVFIQSLRQIAGIVICEAQNRPMPDKDNYTPQVRYRLPFEGAWTAVNGGVNKETSHSWEINSQRYAYDFLILDEEGKSFRGDPSACESYYCYGQTILAPADGVVEELRTDCADSVILGNGRTDPLIRDIRGNYVLIRHTNLGSDVSAAASGSEYSLLAHLMPGSIRVKKGQLVKCGEPVARCGNSGNSTEPHLHFQVQRTKSFFSAAGLPIHFSSVLRSPQPGYAGYDSRPLPVHEDGRFLHRGERIQNAMKKKKPDIPVNLLFQACYNPELEKEIAACKEACHRYNQLSPNDREAQQEILAGLLGGMGKDAVFTPPFWCDYGYHIFVGDSFYANHNLVITDGAEVRIGDHVFIAPNCCITTAEHALDPAQRRAGMEIAKPVNIGNDVWIGAGSTILAGVTIGDGSVIGAGSVVTKDIPAGVIAVGVPCRVVREINEADKNRYPLYEPDGEDDSAAGKN</sequence>
<dbReference type="InterPro" id="IPR016047">
    <property type="entry name" value="M23ase_b-sheet_dom"/>
</dbReference>
<gene>
    <name evidence="6" type="ORF">H9761_20140</name>
</gene>
<accession>A0A9D2NJI0</accession>
<keyword evidence="2" id="KW-0808">Transferase</keyword>
<organism evidence="6 7">
    <name type="scientific">Candidatus Eisenbergiella merdavium</name>
    <dbReference type="NCBI Taxonomy" id="2838551"/>
    <lineage>
        <taxon>Bacteria</taxon>
        <taxon>Bacillati</taxon>
        <taxon>Bacillota</taxon>
        <taxon>Clostridia</taxon>
        <taxon>Lachnospirales</taxon>
        <taxon>Lachnospiraceae</taxon>
        <taxon>Eisenbergiella</taxon>
    </lineage>
</organism>
<dbReference type="InterPro" id="IPR001451">
    <property type="entry name" value="Hexapep"/>
</dbReference>
<evidence type="ECO:0000256" key="3">
    <source>
        <dbReference type="ARBA" id="ARBA00022737"/>
    </source>
</evidence>
<dbReference type="PANTHER" id="PTHR43017:SF1">
    <property type="entry name" value="ACETYLTRANSFERASE YJL218W-RELATED"/>
    <property type="match status" value="1"/>
</dbReference>
<dbReference type="SUPFAM" id="SSF51261">
    <property type="entry name" value="Duplicated hybrid motif"/>
    <property type="match status" value="1"/>
</dbReference>
<keyword evidence="3" id="KW-0677">Repeat</keyword>
<evidence type="ECO:0000313" key="7">
    <source>
        <dbReference type="Proteomes" id="UP000823891"/>
    </source>
</evidence>
<dbReference type="InterPro" id="IPR039369">
    <property type="entry name" value="LacA-like"/>
</dbReference>
<evidence type="ECO:0000313" key="6">
    <source>
        <dbReference type="EMBL" id="HJC25973.1"/>
    </source>
</evidence>
<dbReference type="Proteomes" id="UP000823891">
    <property type="component" value="Unassembled WGS sequence"/>
</dbReference>
<dbReference type="PROSITE" id="PS00101">
    <property type="entry name" value="HEXAPEP_TRANSFERASES"/>
    <property type="match status" value="1"/>
</dbReference>
<dbReference type="PANTHER" id="PTHR43017">
    <property type="entry name" value="GALACTOSIDE O-ACETYLTRANSFERASE"/>
    <property type="match status" value="1"/>
</dbReference>
<dbReference type="InterPro" id="IPR018357">
    <property type="entry name" value="Hexapep_transf_CS"/>
</dbReference>
<evidence type="ECO:0000256" key="1">
    <source>
        <dbReference type="ARBA" id="ARBA00007274"/>
    </source>
</evidence>
<evidence type="ECO:0000259" key="5">
    <source>
        <dbReference type="SMART" id="SM01266"/>
    </source>
</evidence>
<comment type="caution">
    <text evidence="6">The sequence shown here is derived from an EMBL/GenBank/DDBJ whole genome shotgun (WGS) entry which is preliminary data.</text>
</comment>
<reference evidence="6" key="2">
    <citation type="submission" date="2021-04" db="EMBL/GenBank/DDBJ databases">
        <authorList>
            <person name="Gilroy R."/>
        </authorList>
    </citation>
    <scope>NUCLEOTIDE SEQUENCE</scope>
    <source>
        <strain evidence="6">USAMLcec2-132</strain>
    </source>
</reference>
<dbReference type="SUPFAM" id="SSF51161">
    <property type="entry name" value="Trimeric LpxA-like enzymes"/>
    <property type="match status" value="1"/>
</dbReference>
<protein>
    <submittedName>
        <fullName evidence="6">Peptidoglycan DD-metalloendopeptidase family protein</fullName>
    </submittedName>
</protein>
<dbReference type="Gene3D" id="2.70.70.10">
    <property type="entry name" value="Glucose Permease (Domain IIA)"/>
    <property type="match status" value="1"/>
</dbReference>
<reference evidence="6" key="1">
    <citation type="journal article" date="2021" name="PeerJ">
        <title>Extensive microbial diversity within the chicken gut microbiome revealed by metagenomics and culture.</title>
        <authorList>
            <person name="Gilroy R."/>
            <person name="Ravi A."/>
            <person name="Getino M."/>
            <person name="Pursley I."/>
            <person name="Horton D.L."/>
            <person name="Alikhan N.F."/>
            <person name="Baker D."/>
            <person name="Gharbi K."/>
            <person name="Hall N."/>
            <person name="Watson M."/>
            <person name="Adriaenssens E.M."/>
            <person name="Foster-Nyarko E."/>
            <person name="Jarju S."/>
            <person name="Secka A."/>
            <person name="Antonio M."/>
            <person name="Oren A."/>
            <person name="Chaudhuri R.R."/>
            <person name="La Ragione R."/>
            <person name="Hildebrand F."/>
            <person name="Pallen M.J."/>
        </authorList>
    </citation>
    <scope>NUCLEOTIDE SEQUENCE</scope>
    <source>
        <strain evidence="6">USAMLcec2-132</strain>
    </source>
</reference>
<dbReference type="FunFam" id="2.160.10.10:FF:000025">
    <property type="entry name" value="Hexapeptide-repeat containing-acetyltransferase"/>
    <property type="match status" value="1"/>
</dbReference>
<dbReference type="GO" id="GO:0008870">
    <property type="term" value="F:galactoside O-acetyltransferase activity"/>
    <property type="evidence" value="ECO:0007669"/>
    <property type="project" value="TreeGrafter"/>
</dbReference>
<dbReference type="CDD" id="cd03357">
    <property type="entry name" value="LbH_MAT_GAT"/>
    <property type="match status" value="1"/>
</dbReference>
<dbReference type="AlphaFoldDB" id="A0A9D2NJI0"/>
<feature type="domain" description="Maltose/galactoside acetyltransferase" evidence="5">
    <location>
        <begin position="311"/>
        <end position="357"/>
    </location>
</feature>
<evidence type="ECO:0000256" key="4">
    <source>
        <dbReference type="ARBA" id="ARBA00023315"/>
    </source>
</evidence>
<dbReference type="CDD" id="cd12797">
    <property type="entry name" value="M23_peptidase"/>
    <property type="match status" value="1"/>
</dbReference>
<dbReference type="InterPro" id="IPR011004">
    <property type="entry name" value="Trimer_LpxA-like_sf"/>
</dbReference>
<name>A0A9D2NJI0_9FIRM</name>
<comment type="similarity">
    <text evidence="1">Belongs to the transferase hexapeptide repeat family.</text>
</comment>
<dbReference type="InterPro" id="IPR011055">
    <property type="entry name" value="Dup_hybrid_motif"/>
</dbReference>
<dbReference type="SMART" id="SM01266">
    <property type="entry name" value="Mac"/>
    <property type="match status" value="1"/>
</dbReference>
<evidence type="ECO:0000256" key="2">
    <source>
        <dbReference type="ARBA" id="ARBA00022679"/>
    </source>
</evidence>
<dbReference type="Pfam" id="PF12464">
    <property type="entry name" value="Mac"/>
    <property type="match status" value="1"/>
</dbReference>